<keyword evidence="2" id="KW-0812">Transmembrane</keyword>
<dbReference type="InterPro" id="IPR038507">
    <property type="entry name" value="YcnI-like_sf"/>
</dbReference>
<dbReference type="RefSeq" id="WP_203380134.1">
    <property type="nucleotide sequence ID" value="NZ_JAENHP010000013.1"/>
</dbReference>
<reference evidence="5 6" key="1">
    <citation type="submission" date="2021-01" db="EMBL/GenBank/DDBJ databases">
        <title>Actinoplanes sp. nov. LDG1-06 isolated from lichen.</title>
        <authorList>
            <person name="Saeng-In P."/>
            <person name="Phongsopitanun W."/>
            <person name="Kanchanasin P."/>
            <person name="Yuki M."/>
            <person name="Kudo T."/>
            <person name="Ohkuma M."/>
            <person name="Tanasupawat S."/>
        </authorList>
    </citation>
    <scope>NUCLEOTIDE SEQUENCE [LARGE SCALE GENOMIC DNA]</scope>
    <source>
        <strain evidence="5 6">LDG1-06</strain>
    </source>
</reference>
<keyword evidence="6" id="KW-1185">Reference proteome</keyword>
<keyword evidence="2" id="KW-1133">Transmembrane helix</keyword>
<sequence length="278" mass="28499">MRHSQLARLAGVPVVAAALGALAATPAFADVTVSPTTAVQGSGDNLDFKVTNKGDKPVHKIRLQIPEDTPVAEIYPLSIDNWGPLIQQRKLSTALPTLHGDTPTTETASAIEWTAAPGKDLAPGASTVVRIAIGPLPTLSSMQFTISTSYADGKAGPAEPPATLTLTPAPAGAAAPAGHHGGAATGTTAGEQAAQEAELFKAAIEEADRGPSIWSIAGWVVAGLALLGGAVVMYRSRHRADDDTDDSPTEETPEEETAAEEKEPVTAGSGNSKWAYKG</sequence>
<dbReference type="InterPro" id="IPR012533">
    <property type="entry name" value="YcnI-copper_dom"/>
</dbReference>
<feature type="region of interest" description="Disordered" evidence="1">
    <location>
        <begin position="238"/>
        <end position="278"/>
    </location>
</feature>
<evidence type="ECO:0000313" key="5">
    <source>
        <dbReference type="EMBL" id="MBM2620153.1"/>
    </source>
</evidence>
<evidence type="ECO:0000256" key="2">
    <source>
        <dbReference type="SAM" id="Phobius"/>
    </source>
</evidence>
<evidence type="ECO:0000313" key="6">
    <source>
        <dbReference type="Proteomes" id="UP000632138"/>
    </source>
</evidence>
<name>A0ABS2ALB6_9ACTN</name>
<feature type="compositionally biased region" description="Acidic residues" evidence="1">
    <location>
        <begin position="242"/>
        <end position="258"/>
    </location>
</feature>
<feature type="region of interest" description="Disordered" evidence="1">
    <location>
        <begin position="153"/>
        <end position="193"/>
    </location>
</feature>
<feature type="compositionally biased region" description="Low complexity" evidence="1">
    <location>
        <begin position="155"/>
        <end position="178"/>
    </location>
</feature>
<dbReference type="Pfam" id="PF07987">
    <property type="entry name" value="DUF1775"/>
    <property type="match status" value="1"/>
</dbReference>
<evidence type="ECO:0000256" key="1">
    <source>
        <dbReference type="SAM" id="MobiDB-lite"/>
    </source>
</evidence>
<feature type="chain" id="PRO_5045088107" evidence="3">
    <location>
        <begin position="30"/>
        <end position="278"/>
    </location>
</feature>
<evidence type="ECO:0000256" key="3">
    <source>
        <dbReference type="SAM" id="SignalP"/>
    </source>
</evidence>
<gene>
    <name evidence="5" type="ORF">JIG36_32025</name>
</gene>
<dbReference type="Gene3D" id="2.60.40.2230">
    <property type="entry name" value="Uncharacterised protein YcnI-like PF07987, DUF1775"/>
    <property type="match status" value="1"/>
</dbReference>
<feature type="transmembrane region" description="Helical" evidence="2">
    <location>
        <begin position="213"/>
        <end position="234"/>
    </location>
</feature>
<feature type="signal peptide" evidence="3">
    <location>
        <begin position="1"/>
        <end position="29"/>
    </location>
</feature>
<proteinExistence type="predicted"/>
<evidence type="ECO:0000259" key="4">
    <source>
        <dbReference type="Pfam" id="PF07987"/>
    </source>
</evidence>
<comment type="caution">
    <text evidence="5">The sequence shown here is derived from an EMBL/GenBank/DDBJ whole genome shotgun (WGS) entry which is preliminary data.</text>
</comment>
<keyword evidence="3" id="KW-0732">Signal</keyword>
<accession>A0ABS2ALB6</accession>
<keyword evidence="2" id="KW-0472">Membrane</keyword>
<organism evidence="5 6">
    <name type="scientific">Paractinoplanes ovalisporus</name>
    <dbReference type="NCBI Taxonomy" id="2810368"/>
    <lineage>
        <taxon>Bacteria</taxon>
        <taxon>Bacillati</taxon>
        <taxon>Actinomycetota</taxon>
        <taxon>Actinomycetes</taxon>
        <taxon>Micromonosporales</taxon>
        <taxon>Micromonosporaceae</taxon>
        <taxon>Paractinoplanes</taxon>
    </lineage>
</organism>
<dbReference type="Proteomes" id="UP000632138">
    <property type="component" value="Unassembled WGS sequence"/>
</dbReference>
<dbReference type="EMBL" id="JAENHP010000013">
    <property type="protein sequence ID" value="MBM2620153.1"/>
    <property type="molecule type" value="Genomic_DNA"/>
</dbReference>
<protein>
    <submittedName>
        <fullName evidence="5">DUF1775 domain-containing protein</fullName>
    </submittedName>
</protein>
<feature type="domain" description="YncI copper-binding" evidence="4">
    <location>
        <begin position="31"/>
        <end position="161"/>
    </location>
</feature>